<reference evidence="3 4" key="1">
    <citation type="submission" date="2018-07" db="EMBL/GenBank/DDBJ databases">
        <authorList>
            <person name="Peeters C."/>
        </authorList>
    </citation>
    <scope>NUCLEOTIDE SEQUENCE [LARGE SCALE GENOMIC DNA]</scope>
    <source>
        <strain evidence="3 4">LMG 30378</strain>
    </source>
</reference>
<dbReference type="EC" id="6.3.5.7" evidence="3"/>
<dbReference type="SUPFAM" id="SSF75304">
    <property type="entry name" value="Amidase signature (AS) enzymes"/>
    <property type="match status" value="1"/>
</dbReference>
<dbReference type="PROSITE" id="PS00571">
    <property type="entry name" value="AMIDASES"/>
    <property type="match status" value="1"/>
</dbReference>
<dbReference type="PANTHER" id="PTHR11895:SF7">
    <property type="entry name" value="GLUTAMYL-TRNA(GLN) AMIDOTRANSFERASE SUBUNIT A, MITOCHONDRIAL"/>
    <property type="match status" value="1"/>
</dbReference>
<dbReference type="GO" id="GO:0016740">
    <property type="term" value="F:transferase activity"/>
    <property type="evidence" value="ECO:0007669"/>
    <property type="project" value="UniProtKB-KW"/>
</dbReference>
<evidence type="ECO:0000313" key="3">
    <source>
        <dbReference type="EMBL" id="SSW66220.1"/>
    </source>
</evidence>
<evidence type="ECO:0000259" key="2">
    <source>
        <dbReference type="Pfam" id="PF01425"/>
    </source>
</evidence>
<dbReference type="InterPro" id="IPR023631">
    <property type="entry name" value="Amidase_dom"/>
</dbReference>
<protein>
    <submittedName>
        <fullName evidence="3">Glutamyl-tRNA(Gln) amidotransferase subunit A</fullName>
        <ecNumber evidence="3">6.3.5.7</ecNumber>
    </submittedName>
</protein>
<dbReference type="Proteomes" id="UP000289465">
    <property type="component" value="Unassembled WGS sequence"/>
</dbReference>
<dbReference type="RefSeq" id="WP_129240659.1">
    <property type="nucleotide sequence ID" value="NZ_UFQC01000009.1"/>
</dbReference>
<keyword evidence="3" id="KW-0808">Transferase</keyword>
<comment type="similarity">
    <text evidence="1">Belongs to the amidase family.</text>
</comment>
<sequence length="460" mass="48699">MLHQLPLRRLRELYLQGGASPVDVARSALDHAERANPALNAFALIDREGALAGARQSEERWRRGAPLGPLDGMPLAIKEFAAVRGWPTRRGSAVTSDEPAAAHTVFVQRLADAGAVLLGKTRAPEFNWKGVTDSPAFGVTRNPWNPALTPGGSSGGCAAAVAAGIVRVSMGSDAGGSVRIPAAFTGTIGLKPTHGRIPLSPMPSAFSNIVHTGPIAAGMDELEAAYLAARGASPLDWTSCLGADGAADAPAGRPRIGLLSPRRWGPRCAAPVRAAMDEALAALRADGMDVLEIDYDVEAASRVGQDLYRLGCAAAVRAVAPDLRGRLDPGLTAFVRGVDDWPISRYHAICQQRDQHANELARLFGQVDLLMLPTVPLCAFEAGRDVPPDQPGDDWMSWNPYTPAFNAAQVPALSYPVWPAGGALPAGVQWVAPKYREDRLLALGRWLEARFPVRTAAEPG</sequence>
<dbReference type="InterPro" id="IPR020556">
    <property type="entry name" value="Amidase_CS"/>
</dbReference>
<keyword evidence="3" id="KW-0436">Ligase</keyword>
<dbReference type="InterPro" id="IPR000120">
    <property type="entry name" value="Amidase"/>
</dbReference>
<name>A0A446CEA7_9BURK</name>
<feature type="domain" description="Amidase" evidence="2">
    <location>
        <begin position="24"/>
        <end position="441"/>
    </location>
</feature>
<dbReference type="Gene3D" id="3.90.1300.10">
    <property type="entry name" value="Amidase signature (AS) domain"/>
    <property type="match status" value="1"/>
</dbReference>
<evidence type="ECO:0000256" key="1">
    <source>
        <dbReference type="ARBA" id="ARBA00009199"/>
    </source>
</evidence>
<dbReference type="PANTHER" id="PTHR11895">
    <property type="entry name" value="TRANSAMIDASE"/>
    <property type="match status" value="1"/>
</dbReference>
<proteinExistence type="inferred from homology"/>
<evidence type="ECO:0000313" key="4">
    <source>
        <dbReference type="Proteomes" id="UP000289465"/>
    </source>
</evidence>
<dbReference type="OrthoDB" id="8576090at2"/>
<dbReference type="EMBL" id="UFQC01000009">
    <property type="protein sequence ID" value="SSW66220.1"/>
    <property type="molecule type" value="Genomic_DNA"/>
</dbReference>
<dbReference type="InterPro" id="IPR036928">
    <property type="entry name" value="AS_sf"/>
</dbReference>
<organism evidence="3 4">
    <name type="scientific">Achromobacter veterisilvae</name>
    <dbReference type="NCBI Taxonomy" id="2069367"/>
    <lineage>
        <taxon>Bacteria</taxon>
        <taxon>Pseudomonadati</taxon>
        <taxon>Pseudomonadota</taxon>
        <taxon>Betaproteobacteria</taxon>
        <taxon>Burkholderiales</taxon>
        <taxon>Alcaligenaceae</taxon>
        <taxon>Achromobacter</taxon>
    </lineage>
</organism>
<gene>
    <name evidence="3" type="primary">gatA_2</name>
    <name evidence="3" type="ORF">AVE30378_01948</name>
</gene>
<dbReference type="GO" id="GO:0050567">
    <property type="term" value="F:glutaminyl-tRNA synthase (glutamine-hydrolyzing) activity"/>
    <property type="evidence" value="ECO:0007669"/>
    <property type="project" value="UniProtKB-EC"/>
</dbReference>
<accession>A0A446CEA7</accession>
<dbReference type="AlphaFoldDB" id="A0A446CEA7"/>
<dbReference type="Pfam" id="PF01425">
    <property type="entry name" value="Amidase"/>
    <property type="match status" value="1"/>
</dbReference>